<feature type="region of interest" description="Disordered" evidence="1">
    <location>
        <begin position="205"/>
        <end position="234"/>
    </location>
</feature>
<proteinExistence type="predicted"/>
<reference evidence="3" key="2">
    <citation type="submission" date="2019-11" db="UniProtKB">
        <authorList>
            <consortium name="WormBaseParasite"/>
        </authorList>
    </citation>
    <scope>IDENTIFICATION</scope>
    <source>
        <strain evidence="3">Puerto Rican</strain>
    </source>
</reference>
<evidence type="ECO:0000256" key="1">
    <source>
        <dbReference type="SAM" id="MobiDB-lite"/>
    </source>
</evidence>
<feature type="compositionally biased region" description="Low complexity" evidence="1">
    <location>
        <begin position="205"/>
        <end position="220"/>
    </location>
</feature>
<keyword evidence="2" id="KW-1185">Reference proteome</keyword>
<dbReference type="InParanoid" id="A0A5K4FEQ8"/>
<dbReference type="AlphaFoldDB" id="A0A5K4FEQ8"/>
<dbReference type="WBParaSite" id="Smp_345420.1">
    <property type="protein sequence ID" value="Smp_345420.1"/>
    <property type="gene ID" value="Smp_345420"/>
</dbReference>
<evidence type="ECO:0000313" key="2">
    <source>
        <dbReference type="Proteomes" id="UP000008854"/>
    </source>
</evidence>
<reference evidence="2" key="1">
    <citation type="journal article" date="2012" name="PLoS Negl. Trop. Dis.">
        <title>A systematically improved high quality genome and transcriptome of the human blood fluke Schistosoma mansoni.</title>
        <authorList>
            <person name="Protasio A.V."/>
            <person name="Tsai I.J."/>
            <person name="Babbage A."/>
            <person name="Nichol S."/>
            <person name="Hunt M."/>
            <person name="Aslett M.A."/>
            <person name="De Silva N."/>
            <person name="Velarde G.S."/>
            <person name="Anderson T.J."/>
            <person name="Clark R.C."/>
            <person name="Davidson C."/>
            <person name="Dillon G.P."/>
            <person name="Holroyd N.E."/>
            <person name="LoVerde P.T."/>
            <person name="Lloyd C."/>
            <person name="McQuillan J."/>
            <person name="Oliveira G."/>
            <person name="Otto T.D."/>
            <person name="Parker-Manuel S.J."/>
            <person name="Quail M.A."/>
            <person name="Wilson R.A."/>
            <person name="Zerlotini A."/>
            <person name="Dunne D.W."/>
            <person name="Berriman M."/>
        </authorList>
    </citation>
    <scope>NUCLEOTIDE SEQUENCE [LARGE SCALE GENOMIC DNA]</scope>
    <source>
        <strain evidence="2">Puerto Rican</strain>
    </source>
</reference>
<dbReference type="Proteomes" id="UP000008854">
    <property type="component" value="Unassembled WGS sequence"/>
</dbReference>
<name>A0A5K4FEQ8_SCHMA</name>
<organism evidence="2 3">
    <name type="scientific">Schistosoma mansoni</name>
    <name type="common">Blood fluke</name>
    <dbReference type="NCBI Taxonomy" id="6183"/>
    <lineage>
        <taxon>Eukaryota</taxon>
        <taxon>Metazoa</taxon>
        <taxon>Spiralia</taxon>
        <taxon>Lophotrochozoa</taxon>
        <taxon>Platyhelminthes</taxon>
        <taxon>Trematoda</taxon>
        <taxon>Digenea</taxon>
        <taxon>Strigeidida</taxon>
        <taxon>Schistosomatoidea</taxon>
        <taxon>Schistosomatidae</taxon>
        <taxon>Schistosoma</taxon>
    </lineage>
</organism>
<evidence type="ECO:0000313" key="3">
    <source>
        <dbReference type="WBParaSite" id="Smp_345420.1"/>
    </source>
</evidence>
<protein>
    <submittedName>
        <fullName evidence="3">Uncharacterized protein</fullName>
    </submittedName>
</protein>
<accession>A0A5K4FEQ8</accession>
<sequence>MALSRLPRLIWEQIMSSLPPVHIYEVRCIIGEDLIDQTLELKSEIVSVLELANNNESFPPFSLDSSNSSADVEYFSLLYLNATENRSKQDNPYQAFDGLKEKSELDYYTQKIRNYILAEISYLKTYLQNIQNSLLENFSTINHEQENINQTPRVDSILSKPRTIQNNSITNQKLSCGLEFLLSQNSINELLDNSNVPCSPISLSTPSSIDTSSSSFSSSKPKTKSIHDTLPLHQNSNHCTQTQMLSIKNSKTITNSINILRKSITTYKLSTSETKQLQNDTNQKLNEQIHLPLILNSSKQLKQQLQPSQQQQQQQQQFYSINKSQLINPNLLKSSTNQLYNLKQIHSNYNQYNSAQKFRQMIIKLRQENENY</sequence>